<gene>
    <name evidence="1" type="ORF">SMRZ_LOCUS2786</name>
</gene>
<proteinExistence type="predicted"/>
<sequence length="201" mass="22330">MQDEYVNEGLCKSLININLNDTVAAIHDTRSVPIMAISETCSVIASNLVLSEAECKISELYNSQQYNILSNAYKIVILGCPNELHIFDEIYYKNEENMSNEPNHDRTSDAISIDAVFSNDPLFSNEILDKFEENISEGSIHCDVISNVICPHNVFVSGGKLGQCEAEVLSELSSDNLITNVVYLHDNCTNHRVNDVGTILL</sequence>
<keyword evidence="2" id="KW-1185">Reference proteome</keyword>
<evidence type="ECO:0000313" key="1">
    <source>
        <dbReference type="EMBL" id="VDO56020.1"/>
    </source>
</evidence>
<organism evidence="1 2">
    <name type="scientific">Schistosoma margrebowiei</name>
    <dbReference type="NCBI Taxonomy" id="48269"/>
    <lineage>
        <taxon>Eukaryota</taxon>
        <taxon>Metazoa</taxon>
        <taxon>Spiralia</taxon>
        <taxon>Lophotrochozoa</taxon>
        <taxon>Platyhelminthes</taxon>
        <taxon>Trematoda</taxon>
        <taxon>Digenea</taxon>
        <taxon>Strigeidida</taxon>
        <taxon>Schistosomatoidea</taxon>
        <taxon>Schistosomatidae</taxon>
        <taxon>Schistosoma</taxon>
    </lineage>
</organism>
<reference evidence="1 2" key="1">
    <citation type="submission" date="2018-11" db="EMBL/GenBank/DDBJ databases">
        <authorList>
            <consortium name="Pathogen Informatics"/>
        </authorList>
    </citation>
    <scope>NUCLEOTIDE SEQUENCE [LARGE SCALE GENOMIC DNA]</scope>
    <source>
        <strain evidence="1 2">Zambia</strain>
    </source>
</reference>
<evidence type="ECO:0000313" key="2">
    <source>
        <dbReference type="Proteomes" id="UP000277204"/>
    </source>
</evidence>
<dbReference type="Proteomes" id="UP000277204">
    <property type="component" value="Unassembled WGS sequence"/>
</dbReference>
<dbReference type="AlphaFoldDB" id="A0A183LG61"/>
<accession>A0A183LG61</accession>
<protein>
    <submittedName>
        <fullName evidence="1">Uncharacterized protein</fullName>
    </submittedName>
</protein>
<dbReference type="EMBL" id="UZAI01000742">
    <property type="protein sequence ID" value="VDO56020.1"/>
    <property type="molecule type" value="Genomic_DNA"/>
</dbReference>
<name>A0A183LG61_9TREM</name>